<name>A0A402B9U7_9CHLR</name>
<evidence type="ECO:0000313" key="1">
    <source>
        <dbReference type="EMBL" id="GCE28125.1"/>
    </source>
</evidence>
<organism evidence="1 2">
    <name type="scientific">Dictyobacter alpinus</name>
    <dbReference type="NCBI Taxonomy" id="2014873"/>
    <lineage>
        <taxon>Bacteria</taxon>
        <taxon>Bacillati</taxon>
        <taxon>Chloroflexota</taxon>
        <taxon>Ktedonobacteria</taxon>
        <taxon>Ktedonobacterales</taxon>
        <taxon>Dictyobacteraceae</taxon>
        <taxon>Dictyobacter</taxon>
    </lineage>
</organism>
<keyword evidence="2" id="KW-1185">Reference proteome</keyword>
<sequence length="123" mass="14382">MRSRFFEDGCRNSLELYREIHSQGYDGCMTIVVNYVTKLRQQIGERSTAGPVTRTQPTLANDALPTPRQVAWWCYLPHERLREKQQEQLQKLRSHDGELNTAYELAQRFRSLLNQHVSAGFDQ</sequence>
<gene>
    <name evidence="1" type="ORF">KDA_36090</name>
</gene>
<proteinExistence type="predicted"/>
<comment type="caution">
    <text evidence="1">The sequence shown here is derived from an EMBL/GenBank/DDBJ whole genome shotgun (WGS) entry which is preliminary data.</text>
</comment>
<dbReference type="AlphaFoldDB" id="A0A402B9U7"/>
<protein>
    <submittedName>
        <fullName evidence="1">Uncharacterized protein</fullName>
    </submittedName>
</protein>
<dbReference type="EMBL" id="BIFT01000001">
    <property type="protein sequence ID" value="GCE28125.1"/>
    <property type="molecule type" value="Genomic_DNA"/>
</dbReference>
<evidence type="ECO:0000313" key="2">
    <source>
        <dbReference type="Proteomes" id="UP000287171"/>
    </source>
</evidence>
<reference evidence="2" key="1">
    <citation type="submission" date="2018-12" db="EMBL/GenBank/DDBJ databases">
        <title>Tengunoibacter tsumagoiensis gen. nov., sp. nov., Dictyobacter kobayashii sp. nov., D. alpinus sp. nov., and D. joshuensis sp. nov. and description of Dictyobacteraceae fam. nov. within the order Ktedonobacterales isolated from Tengu-no-mugimeshi.</title>
        <authorList>
            <person name="Wang C.M."/>
            <person name="Zheng Y."/>
            <person name="Sakai Y."/>
            <person name="Toyoda A."/>
            <person name="Minakuchi Y."/>
            <person name="Abe K."/>
            <person name="Yokota A."/>
            <person name="Yabe S."/>
        </authorList>
    </citation>
    <scope>NUCLEOTIDE SEQUENCE [LARGE SCALE GENOMIC DNA]</scope>
    <source>
        <strain evidence="2">Uno16</strain>
    </source>
</reference>
<accession>A0A402B9U7</accession>
<dbReference type="RefSeq" id="WP_126628379.1">
    <property type="nucleotide sequence ID" value="NZ_BIFT01000001.1"/>
</dbReference>
<dbReference type="Proteomes" id="UP000287171">
    <property type="component" value="Unassembled WGS sequence"/>
</dbReference>